<sequence length="350" mass="37062">MPTCLAIGAPHVACSSPRPSPADRHRSEIFHQDVVRPTCERLGLTLLRTEGIEDAGLTADQLLDLVTGADIVVVEPSGFDGGLSFGLGVRHALGRCTVHVTEGTGTPPGTARLRAVALPTDADGAVAARRHLTAIFAEALGRENVVSEPIEEAARTPQVPTSGQDENAPGLFDLMVEAEAQLEAIEGDMADVESALTDLGAMMELIAEDMARVSHPGASMKMTLAVVNRLARAIDGPAGDLEAAANRFADRMKAASVGFGAVLEWAAAVPREEWPDGFEGVLDDVVTTCSGLQFDSAAFQEILTLINLFGASSRHLRRPARRIGTSFQTMFASMAVLEEWQGTALTLQRT</sequence>
<protein>
    <submittedName>
        <fullName evidence="1">Uncharacterized protein</fullName>
    </submittedName>
</protein>
<dbReference type="AlphaFoldDB" id="A0A3S9ZM14"/>
<evidence type="ECO:0000313" key="1">
    <source>
        <dbReference type="EMBL" id="AZS88728.1"/>
    </source>
</evidence>
<evidence type="ECO:0000313" key="2">
    <source>
        <dbReference type="EMBL" id="QCN84432.1"/>
    </source>
</evidence>
<dbReference type="EMBL" id="CP029078">
    <property type="protein sequence ID" value="QCN84432.1"/>
    <property type="molecule type" value="Genomic_DNA"/>
</dbReference>
<reference evidence="2 4" key="1">
    <citation type="submission" date="2018-04" db="EMBL/GenBank/DDBJ databases">
        <title>Complete genome sequences of Streptomyces griseoviridis K61 and characterization of antagonistic properties of biological control agents.</title>
        <authorList>
            <person name="Mariita R.M."/>
            <person name="Sello J.K."/>
        </authorList>
    </citation>
    <scope>NUCLEOTIDE SEQUENCE [LARGE SCALE GENOMIC DNA]</scope>
    <source>
        <strain evidence="2 4">K61</strain>
    </source>
</reference>
<gene>
    <name evidence="2" type="ORF">DDJ31_05090</name>
    <name evidence="1" type="ORF">ELQ87_34170</name>
</gene>
<dbReference type="RefSeq" id="WP_127181498.1">
    <property type="nucleotide sequence ID" value="NZ_CP029078.1"/>
</dbReference>
<evidence type="ECO:0000313" key="3">
    <source>
        <dbReference type="Proteomes" id="UP000271291"/>
    </source>
</evidence>
<dbReference type="Proteomes" id="UP000501753">
    <property type="component" value="Chromosome"/>
</dbReference>
<name>A0A3S9ZM14_STRGD</name>
<dbReference type="OrthoDB" id="5180013at2"/>
<reference evidence="1 3" key="2">
    <citation type="submission" date="2018-12" db="EMBL/GenBank/DDBJ databases">
        <title>Streptomyces griseoviridis F1-27 complete genome.</title>
        <authorList>
            <person name="Mariita R.M."/>
            <person name="Sello J.K."/>
        </authorList>
    </citation>
    <scope>NUCLEOTIDE SEQUENCE [LARGE SCALE GENOMIC DNA]</scope>
    <source>
        <strain evidence="1 3">F1-27</strain>
    </source>
</reference>
<dbReference type="Proteomes" id="UP000271291">
    <property type="component" value="Chromosome"/>
</dbReference>
<accession>A0A3S9ZM14</accession>
<dbReference type="KEGG" id="sgd:ELQ87_34170"/>
<proteinExistence type="predicted"/>
<dbReference type="EMBL" id="CP034687">
    <property type="protein sequence ID" value="AZS88728.1"/>
    <property type="molecule type" value="Genomic_DNA"/>
</dbReference>
<evidence type="ECO:0000313" key="4">
    <source>
        <dbReference type="Proteomes" id="UP000501753"/>
    </source>
</evidence>
<organism evidence="1 3">
    <name type="scientific">Streptomyces griseoviridis</name>
    <dbReference type="NCBI Taxonomy" id="45398"/>
    <lineage>
        <taxon>Bacteria</taxon>
        <taxon>Bacillati</taxon>
        <taxon>Actinomycetota</taxon>
        <taxon>Actinomycetes</taxon>
        <taxon>Kitasatosporales</taxon>
        <taxon>Streptomycetaceae</taxon>
        <taxon>Streptomyces</taxon>
    </lineage>
</organism>
<keyword evidence="4" id="KW-1185">Reference proteome</keyword>